<name>D4N1L2_ANAHA</name>
<feature type="compositionally biased region" description="Basic and acidic residues" evidence="1">
    <location>
        <begin position="139"/>
        <end position="149"/>
    </location>
</feature>
<dbReference type="Proteomes" id="UP001243496">
    <property type="component" value="Chromosome"/>
</dbReference>
<dbReference type="AlphaFoldDB" id="D4N1L2"/>
<sequence>MAIWTSRYSNKELLNDKKYYPVGISIGKPRFPLGYKVREQCYSLAPKGYMLSMDLERFTPAYYKKLADIGNDRIIDMVERLEERARSEGKELVLLCFEDIRIPSDWCHRTVFAQWWAEKTGEIIEELYDPNQPKGKRKTKEDKKPVEKVKETNEGFEQMNLFDMLGATGI</sequence>
<dbReference type="EMBL" id="CP132968">
    <property type="protein sequence ID" value="WMD17416.1"/>
    <property type="molecule type" value="Genomic_DNA"/>
</dbReference>
<organism evidence="2 4">
    <name type="scientific">Anaerostipes hadrus</name>
    <dbReference type="NCBI Taxonomy" id="649756"/>
    <lineage>
        <taxon>Bacteria</taxon>
        <taxon>Bacillati</taxon>
        <taxon>Bacillota</taxon>
        <taxon>Clostridia</taxon>
        <taxon>Lachnospirales</taxon>
        <taxon>Lachnospiraceae</taxon>
        <taxon>Anaerostipes</taxon>
    </lineage>
</organism>
<evidence type="ECO:0000313" key="2">
    <source>
        <dbReference type="EMBL" id="CBL38757.1"/>
    </source>
</evidence>
<dbReference type="KEGG" id="bprl:CL2_18540"/>
<evidence type="ECO:0000256" key="1">
    <source>
        <dbReference type="SAM" id="MobiDB-lite"/>
    </source>
</evidence>
<dbReference type="RefSeq" id="WP_015530593.1">
    <property type="nucleotide sequence ID" value="NC_021016.1"/>
</dbReference>
<evidence type="ECO:0000313" key="4">
    <source>
        <dbReference type="Proteomes" id="UP000008960"/>
    </source>
</evidence>
<proteinExistence type="predicted"/>
<protein>
    <recommendedName>
        <fullName evidence="5">DUF488 domain-containing protein</fullName>
    </recommendedName>
</protein>
<dbReference type="EMBL" id="FP929061">
    <property type="protein sequence ID" value="CBL38757.1"/>
    <property type="molecule type" value="Genomic_DNA"/>
</dbReference>
<dbReference type="GeneID" id="92740698"/>
<reference evidence="2 4" key="2">
    <citation type="submission" date="2010-03" db="EMBL/GenBank/DDBJ databases">
        <authorList>
            <person name="Pajon A."/>
        </authorList>
    </citation>
    <scope>NUCLEOTIDE SEQUENCE [LARGE SCALE GENOMIC DNA]</scope>
    <source>
        <strain evidence="2 4">SSC/2</strain>
    </source>
</reference>
<gene>
    <name evidence="2" type="ORF">CL2_18540</name>
    <name evidence="3" type="ORF">RBI15_04800</name>
</gene>
<feature type="region of interest" description="Disordered" evidence="1">
    <location>
        <begin position="128"/>
        <end position="149"/>
    </location>
</feature>
<accession>D4N1L2</accession>
<reference evidence="3" key="3">
    <citation type="submission" date="2023-08" db="EMBL/GenBank/DDBJ databases">
        <title>Complete Genome Sequences of butyrate producing Anaerostipes hadrus strains BA1 and GIF7 isolated from the terminal ileum of a healthy lean male.</title>
        <authorList>
            <person name="Low A."/>
            <person name="Sheludchenko M."/>
            <person name="Cheng H.E."/>
            <person name="Koh X.Q."/>
            <person name="Lee J."/>
        </authorList>
    </citation>
    <scope>NUCLEOTIDE SEQUENCE</scope>
    <source>
        <strain evidence="3">BA1</strain>
    </source>
</reference>
<dbReference type="Proteomes" id="UP000008960">
    <property type="component" value="Chromosome"/>
</dbReference>
<reference evidence="2 4" key="1">
    <citation type="submission" date="2010-03" db="EMBL/GenBank/DDBJ databases">
        <title>The genome sequence of Clostridiales sp. SSC/2.</title>
        <authorList>
            <consortium name="metaHIT consortium -- http://www.metahit.eu/"/>
            <person name="Pajon A."/>
            <person name="Turner K."/>
            <person name="Parkhill J."/>
            <person name="Duncan S."/>
            <person name="Flint H."/>
        </authorList>
    </citation>
    <scope>NUCLEOTIDE SEQUENCE [LARGE SCALE GENOMIC DNA]</scope>
    <source>
        <strain evidence="2 4">SSC/2</strain>
    </source>
</reference>
<evidence type="ECO:0000313" key="3">
    <source>
        <dbReference type="EMBL" id="WMD17416.1"/>
    </source>
</evidence>
<evidence type="ECO:0008006" key="5">
    <source>
        <dbReference type="Google" id="ProtNLM"/>
    </source>
</evidence>
<dbReference type="PATRIC" id="fig|245018.3.peg.2139"/>